<evidence type="ECO:0000313" key="2">
    <source>
        <dbReference type="Proteomes" id="UP000287918"/>
    </source>
</evidence>
<proteinExistence type="predicted"/>
<dbReference type="EMBL" id="MK279899">
    <property type="protein sequence ID" value="AZS11751.1"/>
    <property type="molecule type" value="Genomic_DNA"/>
</dbReference>
<dbReference type="KEGG" id="vg:55009957"/>
<dbReference type="GeneID" id="55009957"/>
<organism evidence="1 2">
    <name type="scientific">Arthrobacter phage Maja</name>
    <dbReference type="NCBI Taxonomy" id="2499009"/>
    <lineage>
        <taxon>Viruses</taxon>
        <taxon>Duplodnaviria</taxon>
        <taxon>Heunggongvirae</taxon>
        <taxon>Uroviricota</taxon>
        <taxon>Caudoviricetes</taxon>
        <taxon>Majavirus</taxon>
        <taxon>Majavirus maja</taxon>
    </lineage>
</organism>
<keyword evidence="2" id="KW-1185">Reference proteome</keyword>
<sequence>MIRKIAKANWVHRCSTCDYTSRRSVDLFGAQETEQGHLRSAGHRAEVFIQACVAAAEPLTAYMERIPGAWGLTAQQVGRALAQTKDDFGMEA</sequence>
<name>A0A3S9UNB1_9CAUD</name>
<accession>A0A3S9UNB1</accession>
<protein>
    <submittedName>
        <fullName evidence="1">Uncharacterized protein</fullName>
    </submittedName>
</protein>
<evidence type="ECO:0000313" key="1">
    <source>
        <dbReference type="EMBL" id="AZS11751.1"/>
    </source>
</evidence>
<dbReference type="Proteomes" id="UP000287918">
    <property type="component" value="Segment"/>
</dbReference>
<gene>
    <name evidence="1" type="primary">54</name>
    <name evidence="1" type="ORF">PBI_MAJA_54</name>
</gene>
<dbReference type="RefSeq" id="YP_009818614.1">
    <property type="nucleotide sequence ID" value="NC_048140.1"/>
</dbReference>
<reference evidence="1 2" key="1">
    <citation type="submission" date="2018-12" db="EMBL/GenBank/DDBJ databases">
        <authorList>
            <person name="Rimple P.A."/>
            <person name="Stoner T.H."/>
            <person name="Garlena R.A."/>
            <person name="Russell D.A."/>
            <person name="Pope W.H."/>
            <person name="Jacobs-Sera D."/>
            <person name="Hatfull G.F."/>
        </authorList>
    </citation>
    <scope>NUCLEOTIDE SEQUENCE [LARGE SCALE GENOMIC DNA]</scope>
</reference>